<evidence type="ECO:0000313" key="1">
    <source>
        <dbReference type="EMBL" id="EQC25078.1"/>
    </source>
</evidence>
<evidence type="ECO:0000313" key="2">
    <source>
        <dbReference type="Proteomes" id="UP000030762"/>
    </source>
</evidence>
<dbReference type="VEuPathDB" id="FungiDB:SDRG_17041"/>
<reference evidence="1 2" key="1">
    <citation type="submission" date="2012-04" db="EMBL/GenBank/DDBJ databases">
        <title>The Genome Sequence of Saprolegnia declina VS20.</title>
        <authorList>
            <consortium name="The Broad Institute Genome Sequencing Platform"/>
            <person name="Russ C."/>
            <person name="Nusbaum C."/>
            <person name="Tyler B."/>
            <person name="van West P."/>
            <person name="Dieguez-Uribeondo J."/>
            <person name="de Bruijn I."/>
            <person name="Tripathy S."/>
            <person name="Jiang R."/>
            <person name="Young S.K."/>
            <person name="Zeng Q."/>
            <person name="Gargeya S."/>
            <person name="Fitzgerald M."/>
            <person name="Haas B."/>
            <person name="Abouelleil A."/>
            <person name="Alvarado L."/>
            <person name="Arachchi H.M."/>
            <person name="Berlin A."/>
            <person name="Chapman S.B."/>
            <person name="Goldberg J."/>
            <person name="Griggs A."/>
            <person name="Gujja S."/>
            <person name="Hansen M."/>
            <person name="Howarth C."/>
            <person name="Imamovic A."/>
            <person name="Larimer J."/>
            <person name="McCowen C."/>
            <person name="Montmayeur A."/>
            <person name="Murphy C."/>
            <person name="Neiman D."/>
            <person name="Pearson M."/>
            <person name="Priest M."/>
            <person name="Roberts A."/>
            <person name="Saif S."/>
            <person name="Shea T."/>
            <person name="Sisk P."/>
            <person name="Sykes S."/>
            <person name="Wortman J."/>
            <person name="Nusbaum C."/>
            <person name="Birren B."/>
        </authorList>
    </citation>
    <scope>NUCLEOTIDE SEQUENCE [LARGE SCALE GENOMIC DNA]</scope>
    <source>
        <strain evidence="1 2">VS20</strain>
    </source>
</reference>
<dbReference type="GeneID" id="19957768"/>
<dbReference type="RefSeq" id="XP_008621495.1">
    <property type="nucleotide sequence ID" value="XM_008623273.1"/>
</dbReference>
<sequence length="140" mass="15135">MRRVAYPDVLVNWSRSLTARFRADMGTASPAAIDLFNRLNDAVQLTQAPRAWGVANYLGGDFTCPTQNAVPFVGIYFSNQGACATNMEDTILVTAMASSVALLAAGPQVDLLDTCAHATMQVSKPCLRAFTATRTFLDER</sequence>
<dbReference type="InParanoid" id="T0QZ99"/>
<organism evidence="1 2">
    <name type="scientific">Saprolegnia diclina (strain VS20)</name>
    <dbReference type="NCBI Taxonomy" id="1156394"/>
    <lineage>
        <taxon>Eukaryota</taxon>
        <taxon>Sar</taxon>
        <taxon>Stramenopiles</taxon>
        <taxon>Oomycota</taxon>
        <taxon>Saprolegniomycetes</taxon>
        <taxon>Saprolegniales</taxon>
        <taxon>Saprolegniaceae</taxon>
        <taxon>Saprolegnia</taxon>
    </lineage>
</organism>
<keyword evidence="2" id="KW-1185">Reference proteome</keyword>
<gene>
    <name evidence="1" type="ORF">SDRG_17041</name>
</gene>
<dbReference type="EMBL" id="JH767315">
    <property type="protein sequence ID" value="EQC25078.1"/>
    <property type="molecule type" value="Genomic_DNA"/>
</dbReference>
<proteinExistence type="predicted"/>
<accession>T0QZ99</accession>
<protein>
    <submittedName>
        <fullName evidence="1">Uncharacterized protein</fullName>
    </submittedName>
</protein>
<dbReference type="AlphaFoldDB" id="T0QZ99"/>
<name>T0QZ99_SAPDV</name>
<dbReference type="Proteomes" id="UP000030762">
    <property type="component" value="Unassembled WGS sequence"/>
</dbReference>